<reference evidence="1 2" key="1">
    <citation type="submission" date="2019-06" db="EMBL/GenBank/DDBJ databases">
        <authorList>
            <person name="Mardanova A.M."/>
            <person name="Pudova D.S."/>
            <person name="Shagimardanova E.I."/>
            <person name="Gogoleva N.E."/>
            <person name="Lutfullin M.T."/>
            <person name="Hadieva G.F."/>
            <person name="Sharipova M.R."/>
        </authorList>
    </citation>
    <scope>NUCLEOTIDE SEQUENCE [LARGE SCALE GENOMIC DNA]</scope>
    <source>
        <strain evidence="1 2">MG-1</strain>
    </source>
</reference>
<gene>
    <name evidence="1" type="ORF">FHQ09_06800</name>
</gene>
<proteinExistence type="predicted"/>
<accession>A0A5C4X2Z7</accession>
<dbReference type="Proteomes" id="UP000314223">
    <property type="component" value="Unassembled WGS sequence"/>
</dbReference>
<dbReference type="AlphaFoldDB" id="A0A5C4X2Z7"/>
<comment type="caution">
    <text evidence="1">The sequence shown here is derived from an EMBL/GenBank/DDBJ whole genome shotgun (WGS) entry which is preliminary data.</text>
</comment>
<name>A0A5C4X2Z7_9MICO</name>
<protein>
    <submittedName>
        <fullName evidence="1">Uncharacterized protein</fullName>
    </submittedName>
</protein>
<dbReference type="EMBL" id="VDMQ01000003">
    <property type="protein sequence ID" value="TNM55938.1"/>
    <property type="molecule type" value="Genomic_DNA"/>
</dbReference>
<organism evidence="1 2">
    <name type="scientific">Brevibacterium sediminis</name>
    <dbReference type="NCBI Taxonomy" id="1857024"/>
    <lineage>
        <taxon>Bacteria</taxon>
        <taxon>Bacillati</taxon>
        <taxon>Actinomycetota</taxon>
        <taxon>Actinomycetes</taxon>
        <taxon>Micrococcales</taxon>
        <taxon>Brevibacteriaceae</taxon>
        <taxon>Brevibacterium</taxon>
    </lineage>
</organism>
<evidence type="ECO:0000313" key="2">
    <source>
        <dbReference type="Proteomes" id="UP000314223"/>
    </source>
</evidence>
<evidence type="ECO:0000313" key="1">
    <source>
        <dbReference type="EMBL" id="TNM55938.1"/>
    </source>
</evidence>
<sequence>MHSISDPLTAALVSFMDFEQRDRLQEAVKAALAALNAHTSTPAKQSPADHLRRAQNSLERGGNHYIATTKAVARGITALRSKRL</sequence>